<keyword evidence="2" id="KW-0472">Membrane</keyword>
<dbReference type="OrthoDB" id="3267694at2"/>
<dbReference type="GO" id="GO:0016020">
    <property type="term" value="C:membrane"/>
    <property type="evidence" value="ECO:0007669"/>
    <property type="project" value="InterPro"/>
</dbReference>
<evidence type="ECO:0000256" key="1">
    <source>
        <dbReference type="SAM" id="MobiDB-lite"/>
    </source>
</evidence>
<keyword evidence="4" id="KW-1185">Reference proteome</keyword>
<protein>
    <recommendedName>
        <fullName evidence="5">MtN3 and saliva related transmembrane protein</fullName>
    </recommendedName>
</protein>
<dbReference type="Proteomes" id="UP000293036">
    <property type="component" value="Unassembled WGS sequence"/>
</dbReference>
<feature type="transmembrane region" description="Helical" evidence="2">
    <location>
        <begin position="60"/>
        <end position="82"/>
    </location>
</feature>
<keyword evidence="2" id="KW-1133">Transmembrane helix</keyword>
<dbReference type="InterPro" id="IPR004316">
    <property type="entry name" value="SWEET_rpt"/>
</dbReference>
<evidence type="ECO:0000313" key="4">
    <source>
        <dbReference type="Proteomes" id="UP000293036"/>
    </source>
</evidence>
<accession>A0A4Q9V436</accession>
<dbReference type="Pfam" id="PF03083">
    <property type="entry name" value="MtN3_slv"/>
    <property type="match status" value="1"/>
</dbReference>
<dbReference type="RefSeq" id="WP_131279255.1">
    <property type="nucleotide sequence ID" value="NZ_JBHSLR010000009.1"/>
</dbReference>
<feature type="compositionally biased region" description="Polar residues" evidence="1">
    <location>
        <begin position="92"/>
        <end position="108"/>
    </location>
</feature>
<dbReference type="AlphaFoldDB" id="A0A4Q9V436"/>
<evidence type="ECO:0008006" key="5">
    <source>
        <dbReference type="Google" id="ProtNLM"/>
    </source>
</evidence>
<evidence type="ECO:0000256" key="2">
    <source>
        <dbReference type="SAM" id="Phobius"/>
    </source>
</evidence>
<keyword evidence="2" id="KW-0812">Transmembrane</keyword>
<reference evidence="3 4" key="1">
    <citation type="submission" date="2019-02" db="EMBL/GenBank/DDBJ databases">
        <title>Arcanobacterium bovis sp. nov., isolated from the milk of a cow with mastitis.</title>
        <authorList>
            <person name="Sammra O."/>
            <person name="Foster G."/>
            <person name="Hassan A."/>
            <person name="Alssahen M."/>
            <person name="Laemmler C."/>
            <person name="Borowiak M."/>
            <person name="Malorny B."/>
            <person name="Abdulmawjood A."/>
        </authorList>
    </citation>
    <scope>NUCLEOTIDE SEQUENCE [LARGE SCALE GENOMIC DNA]</scope>
    <source>
        <strain evidence="3 4">C605018/01/1</strain>
    </source>
</reference>
<gene>
    <name evidence="3" type="ORF">EZJ44_01065</name>
</gene>
<proteinExistence type="predicted"/>
<sequence>MLTALSIITTFWGVIMSIAPIFQIRVILKTKDSSGISAAWVTVLFIGYILWFSLGAATGSLPLMIANGVALATGSVLLWAVYKYHSPAAEDTPSTGTIHPASETNSRP</sequence>
<feature type="transmembrane region" description="Helical" evidence="2">
    <location>
        <begin position="35"/>
        <end position="54"/>
    </location>
</feature>
<dbReference type="EMBL" id="SJDT01000001">
    <property type="protein sequence ID" value="TBW23757.1"/>
    <property type="molecule type" value="Genomic_DNA"/>
</dbReference>
<comment type="caution">
    <text evidence="3">The sequence shown here is derived from an EMBL/GenBank/DDBJ whole genome shotgun (WGS) entry which is preliminary data.</text>
</comment>
<feature type="region of interest" description="Disordered" evidence="1">
    <location>
        <begin position="88"/>
        <end position="108"/>
    </location>
</feature>
<feature type="transmembrane region" description="Helical" evidence="2">
    <location>
        <begin position="6"/>
        <end position="28"/>
    </location>
</feature>
<organism evidence="3 4">
    <name type="scientific">Arcanobacterium bovis</name>
    <dbReference type="NCBI Taxonomy" id="2529275"/>
    <lineage>
        <taxon>Bacteria</taxon>
        <taxon>Bacillati</taxon>
        <taxon>Actinomycetota</taxon>
        <taxon>Actinomycetes</taxon>
        <taxon>Actinomycetales</taxon>
        <taxon>Actinomycetaceae</taxon>
        <taxon>Arcanobacterium</taxon>
    </lineage>
</organism>
<evidence type="ECO:0000313" key="3">
    <source>
        <dbReference type="EMBL" id="TBW23757.1"/>
    </source>
</evidence>
<dbReference type="Gene3D" id="1.20.1280.290">
    <property type="match status" value="1"/>
</dbReference>
<name>A0A4Q9V436_9ACTO</name>